<dbReference type="AlphaFoldDB" id="A0A2P2MHT8"/>
<dbReference type="EMBL" id="GGEC01049258">
    <property type="protein sequence ID" value="MBX29742.1"/>
    <property type="molecule type" value="Transcribed_RNA"/>
</dbReference>
<evidence type="ECO:0000313" key="1">
    <source>
        <dbReference type="EMBL" id="MBX29742.1"/>
    </source>
</evidence>
<accession>A0A2P2MHT8</accession>
<protein>
    <submittedName>
        <fullName evidence="1">Transcription initiation factor TFIID subunit 2 isoform X2</fullName>
    </submittedName>
</protein>
<organism evidence="1">
    <name type="scientific">Rhizophora mucronata</name>
    <name type="common">Asiatic mangrove</name>
    <dbReference type="NCBI Taxonomy" id="61149"/>
    <lineage>
        <taxon>Eukaryota</taxon>
        <taxon>Viridiplantae</taxon>
        <taxon>Streptophyta</taxon>
        <taxon>Embryophyta</taxon>
        <taxon>Tracheophyta</taxon>
        <taxon>Spermatophyta</taxon>
        <taxon>Magnoliopsida</taxon>
        <taxon>eudicotyledons</taxon>
        <taxon>Gunneridae</taxon>
        <taxon>Pentapetalae</taxon>
        <taxon>rosids</taxon>
        <taxon>fabids</taxon>
        <taxon>Malpighiales</taxon>
        <taxon>Rhizophoraceae</taxon>
        <taxon>Rhizophora</taxon>
    </lineage>
</organism>
<dbReference type="GO" id="GO:0003743">
    <property type="term" value="F:translation initiation factor activity"/>
    <property type="evidence" value="ECO:0007669"/>
    <property type="project" value="UniProtKB-KW"/>
</dbReference>
<proteinExistence type="predicted"/>
<keyword evidence="1" id="KW-0648">Protein biosynthesis</keyword>
<keyword evidence="1" id="KW-0396">Initiation factor</keyword>
<name>A0A2P2MHT8_RHIMU</name>
<sequence>MGLIASVYMEKFDRGSLWQCCKCWKSKWDRSPFVRFYRKLLLGLKIQSLLDLLVQRR</sequence>
<reference evidence="1" key="1">
    <citation type="submission" date="2018-02" db="EMBL/GenBank/DDBJ databases">
        <title>Rhizophora mucronata_Transcriptome.</title>
        <authorList>
            <person name="Meera S.P."/>
            <person name="Sreeshan A."/>
            <person name="Augustine A."/>
        </authorList>
    </citation>
    <scope>NUCLEOTIDE SEQUENCE</scope>
    <source>
        <tissue evidence="1">Leaf</tissue>
    </source>
</reference>